<dbReference type="STRING" id="77097.SAMN04490369_105913"/>
<proteinExistence type="predicted"/>
<evidence type="ECO:0000313" key="3">
    <source>
        <dbReference type="EMBL" id="SEO24765.1"/>
    </source>
</evidence>
<dbReference type="EMBL" id="AP022821">
    <property type="protein sequence ID" value="BCA92699.1"/>
    <property type="molecule type" value="Genomic_DNA"/>
</dbReference>
<protein>
    <recommendedName>
        <fullName evidence="6">Argininosuccinate lyase</fullName>
    </recommendedName>
</protein>
<dbReference type="RefSeq" id="WP_089675895.1">
    <property type="nucleotide sequence ID" value="NZ_AP022821.1"/>
</dbReference>
<organism evidence="3 4">
    <name type="scientific">Vreelandella aquamarina</name>
    <dbReference type="NCBI Taxonomy" id="77097"/>
    <lineage>
        <taxon>Bacteria</taxon>
        <taxon>Pseudomonadati</taxon>
        <taxon>Pseudomonadota</taxon>
        <taxon>Gammaproteobacteria</taxon>
        <taxon>Oceanospirillales</taxon>
        <taxon>Halomonadaceae</taxon>
        <taxon>Vreelandella</taxon>
    </lineage>
</organism>
<dbReference type="EMBL" id="FODB01000059">
    <property type="protein sequence ID" value="SEO24765.1"/>
    <property type="molecule type" value="Genomic_DNA"/>
</dbReference>
<dbReference type="AlphaFoldDB" id="A0A1H8N559"/>
<dbReference type="Proteomes" id="UP000503197">
    <property type="component" value="Chromosome"/>
</dbReference>
<evidence type="ECO:0000313" key="5">
    <source>
        <dbReference type="Proteomes" id="UP000503197"/>
    </source>
</evidence>
<gene>
    <name evidence="2" type="ORF">HMSLTHF_24740</name>
    <name evidence="3" type="ORF">SAMN04490369_105913</name>
</gene>
<feature type="chain" id="PRO_5026339550" description="Argininosuccinate lyase" evidence="1">
    <location>
        <begin position="22"/>
        <end position="109"/>
    </location>
</feature>
<accession>A0A6F8SWZ4</accession>
<evidence type="ECO:0008006" key="6">
    <source>
        <dbReference type="Google" id="ProtNLM"/>
    </source>
</evidence>
<evidence type="ECO:0000313" key="2">
    <source>
        <dbReference type="EMBL" id="BCA92699.1"/>
    </source>
</evidence>
<reference evidence="2 5" key="2">
    <citation type="submission" date="2020-02" db="EMBL/GenBank/DDBJ databases">
        <title>Complete Genome Sequence of Halomonas meridiana strain BAA-801, Isolated from Deep Sea Thermal Vent.</title>
        <authorList>
            <person name="Takahashi Y."/>
            <person name="Takahashi H."/>
            <person name="Galipon J."/>
            <person name="Arakawa K."/>
        </authorList>
    </citation>
    <scope>NUCLEOTIDE SEQUENCE [LARGE SCALE GENOMIC DNA]</scope>
    <source>
        <strain evidence="2 5">Slthf1</strain>
    </source>
</reference>
<sequence length="109" mass="12542">MRMKVFFAALLMLCSSSLVMAADYYVDITNRTGYTIYYMYVSPEDSKSWEEDVLGSDVLMNGDTQRVTLTGYKSPLFDIRLVDEDDDSYTFWNVDVSTRDIVVTLDNLD</sequence>
<reference evidence="3 4" key="1">
    <citation type="submission" date="2016-10" db="EMBL/GenBank/DDBJ databases">
        <authorList>
            <person name="de Groot N.N."/>
        </authorList>
    </citation>
    <scope>NUCLEOTIDE SEQUENCE [LARGE SCALE GENOMIC DNA]</scope>
    <source>
        <strain evidence="3 4">558</strain>
    </source>
</reference>
<dbReference type="Proteomes" id="UP000199493">
    <property type="component" value="Unassembled WGS sequence"/>
</dbReference>
<keyword evidence="1" id="KW-0732">Signal</keyword>
<accession>A0A1H8N559</accession>
<feature type="signal peptide" evidence="1">
    <location>
        <begin position="1"/>
        <end position="21"/>
    </location>
</feature>
<name>A0A1H8N559_9GAMM</name>
<evidence type="ECO:0000256" key="1">
    <source>
        <dbReference type="SAM" id="SignalP"/>
    </source>
</evidence>
<evidence type="ECO:0000313" key="4">
    <source>
        <dbReference type="Proteomes" id="UP000199493"/>
    </source>
</evidence>